<comment type="caution">
    <text evidence="9">The sequence shown here is derived from an EMBL/GenBank/DDBJ whole genome shotgun (WGS) entry which is preliminary data.</text>
</comment>
<evidence type="ECO:0000313" key="10">
    <source>
        <dbReference type="Proteomes" id="UP001595733"/>
    </source>
</evidence>
<evidence type="ECO:0000259" key="8">
    <source>
        <dbReference type="PROSITE" id="PS50893"/>
    </source>
</evidence>
<gene>
    <name evidence="9" type="ORF">ACFO0S_01735</name>
</gene>
<dbReference type="Pfam" id="PF00005">
    <property type="entry name" value="ABC_tran"/>
    <property type="match status" value="2"/>
</dbReference>
<dbReference type="CDD" id="cd03225">
    <property type="entry name" value="ABC_cobalt_CbiO_domain1"/>
    <property type="match status" value="1"/>
</dbReference>
<evidence type="ECO:0000313" key="9">
    <source>
        <dbReference type="EMBL" id="MFC4353786.1"/>
    </source>
</evidence>
<dbReference type="InterPro" id="IPR050095">
    <property type="entry name" value="ECF_ABC_transporter_ATP-bd"/>
</dbReference>
<reference evidence="10" key="1">
    <citation type="journal article" date="2019" name="Int. J. Syst. Evol. Microbiol.">
        <title>The Global Catalogue of Microorganisms (GCM) 10K type strain sequencing project: providing services to taxonomists for standard genome sequencing and annotation.</title>
        <authorList>
            <consortium name="The Broad Institute Genomics Platform"/>
            <consortium name="The Broad Institute Genome Sequencing Center for Infectious Disease"/>
            <person name="Wu L."/>
            <person name="Ma J."/>
        </authorList>
    </citation>
    <scope>NUCLEOTIDE SEQUENCE [LARGE SCALE GENOMIC DNA]</scope>
    <source>
        <strain evidence="10">CCUG 50353</strain>
    </source>
</reference>
<protein>
    <submittedName>
        <fullName evidence="9">ABC transporter ATP-binding protein</fullName>
    </submittedName>
</protein>
<dbReference type="PANTHER" id="PTHR43553">
    <property type="entry name" value="HEAVY METAL TRANSPORTER"/>
    <property type="match status" value="1"/>
</dbReference>
<dbReference type="RefSeq" id="WP_378139530.1">
    <property type="nucleotide sequence ID" value="NZ_JBHSEF010000009.1"/>
</dbReference>
<keyword evidence="7" id="KW-0472">Membrane</keyword>
<proteinExistence type="inferred from homology"/>
<dbReference type="PROSITE" id="PS50893">
    <property type="entry name" value="ABC_TRANSPORTER_2"/>
    <property type="match status" value="2"/>
</dbReference>
<dbReference type="SUPFAM" id="SSF52540">
    <property type="entry name" value="P-loop containing nucleoside triphosphate hydrolases"/>
    <property type="match status" value="2"/>
</dbReference>
<dbReference type="InterPro" id="IPR027417">
    <property type="entry name" value="P-loop_NTPase"/>
</dbReference>
<keyword evidence="2" id="KW-0813">Transport</keyword>
<keyword evidence="5 9" id="KW-0067">ATP-binding</keyword>
<feature type="domain" description="ABC transporter" evidence="8">
    <location>
        <begin position="28"/>
        <end position="269"/>
    </location>
</feature>
<dbReference type="InterPro" id="IPR003593">
    <property type="entry name" value="AAA+_ATPase"/>
</dbReference>
<dbReference type="InterPro" id="IPR015856">
    <property type="entry name" value="ABC_transpr_CbiO/EcfA_su"/>
</dbReference>
<evidence type="ECO:0000256" key="2">
    <source>
        <dbReference type="ARBA" id="ARBA00022448"/>
    </source>
</evidence>
<evidence type="ECO:0000256" key="6">
    <source>
        <dbReference type="ARBA" id="ARBA00022967"/>
    </source>
</evidence>
<dbReference type="EMBL" id="JBHSEF010000009">
    <property type="protein sequence ID" value="MFC4353786.1"/>
    <property type="molecule type" value="Genomic_DNA"/>
</dbReference>
<name>A0ABV8USU2_9BACL</name>
<keyword evidence="4" id="KW-0547">Nucleotide-binding</keyword>
<dbReference type="GO" id="GO:0005524">
    <property type="term" value="F:ATP binding"/>
    <property type="evidence" value="ECO:0007669"/>
    <property type="project" value="UniProtKB-KW"/>
</dbReference>
<accession>A0ABV8USU2</accession>
<evidence type="ECO:0000256" key="7">
    <source>
        <dbReference type="ARBA" id="ARBA00023136"/>
    </source>
</evidence>
<feature type="domain" description="ABC transporter" evidence="8">
    <location>
        <begin position="260"/>
        <end position="468"/>
    </location>
</feature>
<evidence type="ECO:0000256" key="1">
    <source>
        <dbReference type="ARBA" id="ARBA00005417"/>
    </source>
</evidence>
<keyword evidence="6" id="KW-1278">Translocase</keyword>
<keyword evidence="10" id="KW-1185">Reference proteome</keyword>
<dbReference type="Proteomes" id="UP001595733">
    <property type="component" value="Unassembled WGS sequence"/>
</dbReference>
<evidence type="ECO:0000256" key="4">
    <source>
        <dbReference type="ARBA" id="ARBA00022741"/>
    </source>
</evidence>
<dbReference type="SMART" id="SM00382">
    <property type="entry name" value="AAA"/>
    <property type="match status" value="2"/>
</dbReference>
<dbReference type="Gene3D" id="3.40.50.300">
    <property type="entry name" value="P-loop containing nucleotide triphosphate hydrolases"/>
    <property type="match status" value="2"/>
</dbReference>
<organism evidence="9 10">
    <name type="scientific">Chryseomicrobium palamuruense</name>
    <dbReference type="NCBI Taxonomy" id="682973"/>
    <lineage>
        <taxon>Bacteria</taxon>
        <taxon>Bacillati</taxon>
        <taxon>Bacillota</taxon>
        <taxon>Bacilli</taxon>
        <taxon>Bacillales</taxon>
        <taxon>Caryophanaceae</taxon>
        <taxon>Chryseomicrobium</taxon>
    </lineage>
</organism>
<dbReference type="PANTHER" id="PTHR43553:SF19">
    <property type="entry name" value="HMP_THIAMINE IMPORT ATP-BINDING PROTEIN YKOD-RELATED"/>
    <property type="match status" value="1"/>
</dbReference>
<evidence type="ECO:0000256" key="5">
    <source>
        <dbReference type="ARBA" id="ARBA00022840"/>
    </source>
</evidence>
<evidence type="ECO:0000256" key="3">
    <source>
        <dbReference type="ARBA" id="ARBA00022475"/>
    </source>
</evidence>
<comment type="similarity">
    <text evidence="1">Belongs to the ABC transporter superfamily.</text>
</comment>
<sequence length="487" mass="53578">MSTDYTQQVHYAAMRLRVRNVMRVREAIVFQNVTFAYPEEEEKQILDQISFTIHAGEKWLIKGPSGCGKSTLFYLVNGLYPDVCDGIVSGERTLFGEPYASFLPGQVSQQIATVFQDPDSQFCMPTVEEELAFTLENRSVPRDEMDGEITRVLEETGLTAFRNRVIQTLSGGEKQRVATACALLMKPSIFLLDEPLAHLDPVTARDYVEWFGDLQKRNGWTVLVIDHQADVWGDFFDVVYELSSIHSSEKSRESYRPKPITTRFEYTARLAALPIVKEAEIHLVGGEITVLAGPNGSGKSTLLKALAGIIRSSGSRSMDAIGYVPQSPEFLFLTPSVRGEVQFGGGKNTDSLLALLQLESVADANPFAVSQGQKRRTAVAAMLNDGHPVLLLDEPTAGQDSFALSQLEYALKVVAAEGNALLVVTHDMAFASRIANHLLLMKNGEVQGPFCPDKVFSSPDILEAYRLLAPKGSDTDANLATSYESVR</sequence>
<keyword evidence="3" id="KW-1003">Cell membrane</keyword>
<dbReference type="InterPro" id="IPR003439">
    <property type="entry name" value="ABC_transporter-like_ATP-bd"/>
</dbReference>